<proteinExistence type="predicted"/>
<evidence type="ECO:0000313" key="1">
    <source>
        <dbReference type="EMBL" id="SHG04520.1"/>
    </source>
</evidence>
<sequence length="330" mass="38425">MDNKDRISQNKRNDELESVLHLLNEALADDEQDLTENFEKPRYPVFFIVGNARSGTTLLYQWLASTGLFAYPSNIISRFYKAPYVGALIHKVFVHYDKFRELLGGHELTFESTLGKTKGGVSPHEFWYFWRRFFDFDEIQKLSKKDLSQVDSESFVKELAALEGAFDKPLLLKGMILNWNLEYLKQILTNAVFIHLQRDVIYNMHSLYTARKKFFGDINKWYSFKPPEYAFLKNLNVYQQLAGQVKYTNRAIVEGLEAAQGDTISINYEDFCANPRQLFLRIRELLDRKGYKIEQEYQGPNVIELRNTITDSKFDISKAKGAIKSLTVTE</sequence>
<dbReference type="GO" id="GO:0016740">
    <property type="term" value="F:transferase activity"/>
    <property type="evidence" value="ECO:0007669"/>
    <property type="project" value="UniProtKB-KW"/>
</dbReference>
<dbReference type="STRING" id="1194090.SAMN05443144_11791"/>
<protein>
    <submittedName>
        <fullName evidence="1">Sulfotransferase family protein</fullName>
    </submittedName>
</protein>
<dbReference type="OrthoDB" id="9800698at2"/>
<keyword evidence="2" id="KW-1185">Reference proteome</keyword>
<accession>A0A1M5GL82</accession>
<dbReference type="Gene3D" id="3.40.50.300">
    <property type="entry name" value="P-loop containing nucleotide triphosphate hydrolases"/>
    <property type="match status" value="1"/>
</dbReference>
<name>A0A1M5GL82_9BACT</name>
<keyword evidence="1" id="KW-0808">Transferase</keyword>
<dbReference type="AlphaFoldDB" id="A0A1M5GL82"/>
<reference evidence="1 2" key="1">
    <citation type="submission" date="2016-11" db="EMBL/GenBank/DDBJ databases">
        <authorList>
            <person name="Jaros S."/>
            <person name="Januszkiewicz K."/>
            <person name="Wedrychowicz H."/>
        </authorList>
    </citation>
    <scope>NUCLEOTIDE SEQUENCE [LARGE SCALE GENOMIC DNA]</scope>
    <source>
        <strain evidence="1 2">DSM 21986</strain>
    </source>
</reference>
<dbReference type="SUPFAM" id="SSF52540">
    <property type="entry name" value="P-loop containing nucleoside triphosphate hydrolases"/>
    <property type="match status" value="1"/>
</dbReference>
<organism evidence="1 2">
    <name type="scientific">Fodinibius roseus</name>
    <dbReference type="NCBI Taxonomy" id="1194090"/>
    <lineage>
        <taxon>Bacteria</taxon>
        <taxon>Pseudomonadati</taxon>
        <taxon>Balneolota</taxon>
        <taxon>Balneolia</taxon>
        <taxon>Balneolales</taxon>
        <taxon>Balneolaceae</taxon>
        <taxon>Fodinibius</taxon>
    </lineage>
</organism>
<dbReference type="Pfam" id="PF13469">
    <property type="entry name" value="Sulfotransfer_3"/>
    <property type="match status" value="1"/>
</dbReference>
<gene>
    <name evidence="1" type="ORF">SAMN05443144_11791</name>
</gene>
<dbReference type="Proteomes" id="UP000184041">
    <property type="component" value="Unassembled WGS sequence"/>
</dbReference>
<dbReference type="EMBL" id="FQUS01000017">
    <property type="protein sequence ID" value="SHG04520.1"/>
    <property type="molecule type" value="Genomic_DNA"/>
</dbReference>
<evidence type="ECO:0000313" key="2">
    <source>
        <dbReference type="Proteomes" id="UP000184041"/>
    </source>
</evidence>
<dbReference type="InterPro" id="IPR027417">
    <property type="entry name" value="P-loop_NTPase"/>
</dbReference>
<dbReference type="RefSeq" id="WP_073066319.1">
    <property type="nucleotide sequence ID" value="NZ_FQUS01000017.1"/>
</dbReference>